<dbReference type="EMBL" id="CP133762">
    <property type="protein sequence ID" value="WMX47483.1"/>
    <property type="molecule type" value="Genomic_DNA"/>
</dbReference>
<evidence type="ECO:0000313" key="1">
    <source>
        <dbReference type="EMBL" id="WMX47483.1"/>
    </source>
</evidence>
<gene>
    <name evidence="1" type="ORF">RGF97_25385</name>
</gene>
<sequence length="49" mass="5522">MNGDDWFGSVQRNVVGTVTYVPIRYHHRLAWVRADQVERIPAVTGPTVG</sequence>
<keyword evidence="2" id="KW-1185">Reference proteome</keyword>
<protein>
    <submittedName>
        <fullName evidence="1">Uncharacterized protein</fullName>
    </submittedName>
</protein>
<reference evidence="1 2" key="1">
    <citation type="submission" date="2023-09" db="EMBL/GenBank/DDBJ databases">
        <title>Complete genome of Streptomyces roseicoloratus T14.</title>
        <authorList>
            <person name="Bashizi T."/>
            <person name="Kim M.-J."/>
            <person name="Lee G."/>
            <person name="Tagele S.B."/>
            <person name="Shin J.-H."/>
        </authorList>
    </citation>
    <scope>NUCLEOTIDE SEQUENCE [LARGE SCALE GENOMIC DNA]</scope>
    <source>
        <strain evidence="1 2">T14</strain>
    </source>
</reference>
<dbReference type="Proteomes" id="UP001250858">
    <property type="component" value="Chromosome"/>
</dbReference>
<proteinExistence type="predicted"/>
<dbReference type="RefSeq" id="WP_309549479.1">
    <property type="nucleotide sequence ID" value="NZ_CP133762.1"/>
</dbReference>
<name>A0ABY9S0H9_9ACTN</name>
<organism evidence="1 2">
    <name type="scientific">Streptomyces roseicoloratus</name>
    <dbReference type="NCBI Taxonomy" id="2508722"/>
    <lineage>
        <taxon>Bacteria</taxon>
        <taxon>Bacillati</taxon>
        <taxon>Actinomycetota</taxon>
        <taxon>Actinomycetes</taxon>
        <taxon>Kitasatosporales</taxon>
        <taxon>Streptomycetaceae</taxon>
        <taxon>Streptomyces</taxon>
    </lineage>
</organism>
<evidence type="ECO:0000313" key="2">
    <source>
        <dbReference type="Proteomes" id="UP001250858"/>
    </source>
</evidence>
<accession>A0ABY9S0H9</accession>